<comment type="caution">
    <text evidence="1">The sequence shown here is derived from an EMBL/GenBank/DDBJ whole genome shotgun (WGS) entry which is preliminary data.</text>
</comment>
<name>A0ABQ8T8M3_PERAM</name>
<keyword evidence="2" id="KW-1185">Reference proteome</keyword>
<evidence type="ECO:0000313" key="1">
    <source>
        <dbReference type="EMBL" id="KAJ4442869.1"/>
    </source>
</evidence>
<evidence type="ECO:0000313" key="2">
    <source>
        <dbReference type="Proteomes" id="UP001148838"/>
    </source>
</evidence>
<reference evidence="1 2" key="1">
    <citation type="journal article" date="2022" name="Allergy">
        <title>Genome assembly and annotation of Periplaneta americana reveal a comprehensive cockroach allergen profile.</title>
        <authorList>
            <person name="Wang L."/>
            <person name="Xiong Q."/>
            <person name="Saelim N."/>
            <person name="Wang L."/>
            <person name="Nong W."/>
            <person name="Wan A.T."/>
            <person name="Shi M."/>
            <person name="Liu X."/>
            <person name="Cao Q."/>
            <person name="Hui J.H.L."/>
            <person name="Sookrung N."/>
            <person name="Leung T.F."/>
            <person name="Tungtrongchitr A."/>
            <person name="Tsui S.K.W."/>
        </authorList>
    </citation>
    <scope>NUCLEOTIDE SEQUENCE [LARGE SCALE GENOMIC DNA]</scope>
    <source>
        <strain evidence="1">PWHHKU_190912</strain>
    </source>
</reference>
<dbReference type="Gene3D" id="3.30.420.10">
    <property type="entry name" value="Ribonuclease H-like superfamily/Ribonuclease H"/>
    <property type="match status" value="1"/>
</dbReference>
<dbReference type="InterPro" id="IPR036397">
    <property type="entry name" value="RNaseH_sf"/>
</dbReference>
<organism evidence="1 2">
    <name type="scientific">Periplaneta americana</name>
    <name type="common">American cockroach</name>
    <name type="synonym">Blatta americana</name>
    <dbReference type="NCBI Taxonomy" id="6978"/>
    <lineage>
        <taxon>Eukaryota</taxon>
        <taxon>Metazoa</taxon>
        <taxon>Ecdysozoa</taxon>
        <taxon>Arthropoda</taxon>
        <taxon>Hexapoda</taxon>
        <taxon>Insecta</taxon>
        <taxon>Pterygota</taxon>
        <taxon>Neoptera</taxon>
        <taxon>Polyneoptera</taxon>
        <taxon>Dictyoptera</taxon>
        <taxon>Blattodea</taxon>
        <taxon>Blattoidea</taxon>
        <taxon>Blattidae</taxon>
        <taxon>Blattinae</taxon>
        <taxon>Periplaneta</taxon>
    </lineage>
</organism>
<dbReference type="PANTHER" id="PTHR47326">
    <property type="entry name" value="TRANSPOSABLE ELEMENT TC3 TRANSPOSASE-LIKE PROTEIN"/>
    <property type="match status" value="1"/>
</dbReference>
<sequence>MGTVHINNVEEYTTALDNILQLKRRKTDYERIPNLSAEQSDGITMFRISPMESLMLHRCRTGAISLQKWLQSPSAAISESDWFLYRARISRRMISCTVVSWRREKLLPGLNLETVSLKLGVYSADEEFPRRWIGRTGSIRWPPRSPDLTSLDFFFWGFMKDRVYATKPCNFPELVERIEHTIQTVTPDMLIRIHEELIRQLTFVHSAERKTFGKLYTIISQQFYIYMF</sequence>
<proteinExistence type="predicted"/>
<protein>
    <submittedName>
        <fullName evidence="1">Uncharacterized protein</fullName>
    </submittedName>
</protein>
<dbReference type="EMBL" id="JAJSOF020000013">
    <property type="protein sequence ID" value="KAJ4442869.1"/>
    <property type="molecule type" value="Genomic_DNA"/>
</dbReference>
<dbReference type="PANTHER" id="PTHR47326:SF1">
    <property type="entry name" value="HTH PSQ-TYPE DOMAIN-CONTAINING PROTEIN"/>
    <property type="match status" value="1"/>
</dbReference>
<gene>
    <name evidence="1" type="ORF">ANN_04462</name>
</gene>
<accession>A0ABQ8T8M3</accession>
<dbReference type="Proteomes" id="UP001148838">
    <property type="component" value="Unassembled WGS sequence"/>
</dbReference>